<dbReference type="Proteomes" id="UP000509448">
    <property type="component" value="Chromosome"/>
</dbReference>
<dbReference type="KEGG" id="ccai:NAS2_0314"/>
<dbReference type="EMBL" id="AP018732">
    <property type="protein sequence ID" value="BBE41706.1"/>
    <property type="molecule type" value="Genomic_DNA"/>
</dbReference>
<proteinExistence type="predicted"/>
<dbReference type="InterPro" id="IPR036980">
    <property type="entry name" value="RNase_P/MRP_Rpp29_sf"/>
</dbReference>
<dbReference type="InterPro" id="IPR002730">
    <property type="entry name" value="Rpp29/RNP1"/>
</dbReference>
<dbReference type="GO" id="GO:0003723">
    <property type="term" value="F:RNA binding"/>
    <property type="evidence" value="ECO:0007669"/>
    <property type="project" value="InterPro"/>
</dbReference>
<dbReference type="GO" id="GO:0030677">
    <property type="term" value="C:ribonuclease P complex"/>
    <property type="evidence" value="ECO:0007669"/>
    <property type="project" value="InterPro"/>
</dbReference>
<accession>A0A4P2VB23</accession>
<evidence type="ECO:0000313" key="2">
    <source>
        <dbReference type="Proteomes" id="UP000509448"/>
    </source>
</evidence>
<protein>
    <submittedName>
        <fullName evidence="1">Uncharacterized protein</fullName>
    </submittedName>
</protein>
<dbReference type="AlphaFoldDB" id="A0A4P2VB23"/>
<evidence type="ECO:0000313" key="1">
    <source>
        <dbReference type="EMBL" id="BBE41706.1"/>
    </source>
</evidence>
<dbReference type="SUPFAM" id="SSF101744">
    <property type="entry name" value="Rof/RNase P subunit-like"/>
    <property type="match status" value="1"/>
</dbReference>
<dbReference type="Gene3D" id="2.30.30.210">
    <property type="entry name" value="Ribonuclease P/MRP, subunit p29"/>
    <property type="match status" value="1"/>
</dbReference>
<dbReference type="SMART" id="SM00538">
    <property type="entry name" value="POP4"/>
    <property type="match status" value="1"/>
</dbReference>
<dbReference type="GeneID" id="55584132"/>
<gene>
    <name evidence="1" type="ORF">NAS2_0314</name>
</gene>
<dbReference type="RefSeq" id="WP_232085562.1">
    <property type="nucleotide sequence ID" value="NZ_AP018732.1"/>
</dbReference>
<dbReference type="GO" id="GO:0001682">
    <property type="term" value="P:tRNA 5'-leader removal"/>
    <property type="evidence" value="ECO:0007669"/>
    <property type="project" value="InterPro"/>
</dbReference>
<dbReference type="InterPro" id="IPR023534">
    <property type="entry name" value="Rof/RNase_P-like"/>
</dbReference>
<sequence length="85" mass="9334">MKWPRPHLPRDVARALQPGARLEILEPTHRSGRLIVETRNMVLLDVGGKIIKVPKMGSVFMLGDGRIVSGSALVGDPVDRTVRAK</sequence>
<organism evidence="1 2">
    <name type="scientific">Conexivisphaera calida</name>
    <dbReference type="NCBI Taxonomy" id="1874277"/>
    <lineage>
        <taxon>Archaea</taxon>
        <taxon>Nitrososphaerota</taxon>
        <taxon>Conexivisphaeria</taxon>
        <taxon>Conexivisphaerales</taxon>
        <taxon>Conexivisphaeraceae</taxon>
        <taxon>Conexivisphaera</taxon>
    </lineage>
</organism>
<keyword evidence="2" id="KW-1185">Reference proteome</keyword>
<reference evidence="1 2" key="1">
    <citation type="journal article" date="2019" name="ISME J.">
        <title>Isolation and characterization of a thermophilic sulfur- and iron-reducing thaumarchaeote from a terrestrial acidic hot spring.</title>
        <authorList>
            <person name="Kato S."/>
            <person name="Itoh T."/>
            <person name="Yuki M."/>
            <person name="Nagamori M."/>
            <person name="Ohnishi M."/>
            <person name="Uematsu K."/>
            <person name="Suzuki K."/>
            <person name="Takashina T."/>
            <person name="Ohkuma M."/>
        </authorList>
    </citation>
    <scope>NUCLEOTIDE SEQUENCE [LARGE SCALE GENOMIC DNA]</scope>
    <source>
        <strain evidence="1 2">NAS-02</strain>
    </source>
</reference>
<name>A0A4P2VB23_9ARCH</name>